<organism evidence="3 4">
    <name type="scientific">Martelella mangrovi</name>
    <dbReference type="NCBI Taxonomy" id="1397477"/>
    <lineage>
        <taxon>Bacteria</taxon>
        <taxon>Pseudomonadati</taxon>
        <taxon>Pseudomonadota</taxon>
        <taxon>Alphaproteobacteria</taxon>
        <taxon>Hyphomicrobiales</taxon>
        <taxon>Aurantimonadaceae</taxon>
        <taxon>Martelella</taxon>
    </lineage>
</organism>
<accession>A0ABV2IG27</accession>
<feature type="domain" description="Phosphatidic acid phosphatase type 2/haloperoxidase" evidence="2">
    <location>
        <begin position="31"/>
        <end position="154"/>
    </location>
</feature>
<feature type="transmembrane region" description="Helical" evidence="1">
    <location>
        <begin position="135"/>
        <end position="153"/>
    </location>
</feature>
<dbReference type="Pfam" id="PF01569">
    <property type="entry name" value="PAP2"/>
    <property type="match status" value="1"/>
</dbReference>
<gene>
    <name evidence="3" type="ORF">ABID12_003703</name>
</gene>
<dbReference type="SUPFAM" id="SSF48317">
    <property type="entry name" value="Acid phosphatase/Vanadium-dependent haloperoxidase"/>
    <property type="match status" value="1"/>
</dbReference>
<dbReference type="InterPro" id="IPR000326">
    <property type="entry name" value="PAP2/HPO"/>
</dbReference>
<dbReference type="Proteomes" id="UP001549164">
    <property type="component" value="Unassembled WGS sequence"/>
</dbReference>
<comment type="caution">
    <text evidence="3">The sequence shown here is derived from an EMBL/GenBank/DDBJ whole genome shotgun (WGS) entry which is preliminary data.</text>
</comment>
<evidence type="ECO:0000313" key="3">
    <source>
        <dbReference type="EMBL" id="MET3601741.1"/>
    </source>
</evidence>
<dbReference type="Gene3D" id="1.20.144.10">
    <property type="entry name" value="Phosphatidic acid phosphatase type 2/haloperoxidase"/>
    <property type="match status" value="1"/>
</dbReference>
<proteinExistence type="predicted"/>
<sequence>MVIAYQLIGVWSHHGATFDARQARRLIASLVALFIGPGILVNWILKEISHRPRPRNTDLFGGLHPFVPAGDFSGSCISNCSFVSGESAAAGWLFCYAIFLVPNRLKLLLSPPLIAVSISAPVMRVAYGGHYVSDVVLAWLGAVVIFIGILYLFKEKETTIVKHH</sequence>
<keyword evidence="1" id="KW-0812">Transmembrane</keyword>
<name>A0ABV2IG27_9HYPH</name>
<protein>
    <submittedName>
        <fullName evidence="3">Membrane-associated phospholipid phosphatase</fullName>
    </submittedName>
</protein>
<dbReference type="InterPro" id="IPR036938">
    <property type="entry name" value="PAP2/HPO_sf"/>
</dbReference>
<keyword evidence="1" id="KW-1133">Transmembrane helix</keyword>
<reference evidence="3 4" key="1">
    <citation type="submission" date="2024-06" db="EMBL/GenBank/DDBJ databases">
        <title>Genomic Encyclopedia of Type Strains, Phase IV (KMG-IV): sequencing the most valuable type-strain genomes for metagenomic binning, comparative biology and taxonomic classification.</title>
        <authorList>
            <person name="Goeker M."/>
        </authorList>
    </citation>
    <scope>NUCLEOTIDE SEQUENCE [LARGE SCALE GENOMIC DNA]</scope>
    <source>
        <strain evidence="3 4">DSM 28102</strain>
    </source>
</reference>
<evidence type="ECO:0000313" key="4">
    <source>
        <dbReference type="Proteomes" id="UP001549164"/>
    </source>
</evidence>
<keyword evidence="4" id="KW-1185">Reference proteome</keyword>
<feature type="transmembrane region" description="Helical" evidence="1">
    <location>
        <begin position="26"/>
        <end position="45"/>
    </location>
</feature>
<keyword evidence="1" id="KW-0472">Membrane</keyword>
<dbReference type="EMBL" id="JBEPLY010000016">
    <property type="protein sequence ID" value="MET3601741.1"/>
    <property type="molecule type" value="Genomic_DNA"/>
</dbReference>
<evidence type="ECO:0000259" key="2">
    <source>
        <dbReference type="Pfam" id="PF01569"/>
    </source>
</evidence>
<evidence type="ECO:0000256" key="1">
    <source>
        <dbReference type="SAM" id="Phobius"/>
    </source>
</evidence>